<dbReference type="GO" id="GO:0008168">
    <property type="term" value="F:methyltransferase activity"/>
    <property type="evidence" value="ECO:0007669"/>
    <property type="project" value="UniProtKB-KW"/>
</dbReference>
<dbReference type="CDD" id="cd18084">
    <property type="entry name" value="RsmE-like"/>
    <property type="match status" value="1"/>
</dbReference>
<evidence type="ECO:0000313" key="14">
    <source>
        <dbReference type="EMBL" id="MDR6267943.1"/>
    </source>
</evidence>
<keyword evidence="8 12" id="KW-0808">Transferase</keyword>
<dbReference type="NCBIfam" id="NF008693">
    <property type="entry name" value="PRK11713.2-3"/>
    <property type="match status" value="1"/>
</dbReference>
<evidence type="ECO:0000256" key="9">
    <source>
        <dbReference type="ARBA" id="ARBA00022691"/>
    </source>
</evidence>
<accession>A0ABU1J6G4</accession>
<keyword evidence="9 12" id="KW-0949">S-adenosyl-L-methionine</keyword>
<sequence length="251" mass="26871">MTNPVFFADSQDLSGLDAGDVFELGGAEGHHAATVKRIAAGEPVDLVDGSGLRLVCSVVQSGAGMLLLQIDRRIEEPQPAPRLVLVQALAKDGRDELAIETATELGVDAVIPWQADRSIVRWRPERLEKSMAKWQKTIQAAAKQARRARIPELHGLLDSAGLVRHTASAEATRLVVLHEDAAAGLAAQLADWREARQLLLVVGPEGGMSDRELALFDAAGADRWRLGQHVLRSSTAGPAALAVLGEALARW</sequence>
<dbReference type="Pfam" id="PF04452">
    <property type="entry name" value="Methyltrans_RNA"/>
    <property type="match status" value="1"/>
</dbReference>
<dbReference type="PANTHER" id="PTHR30027">
    <property type="entry name" value="RIBOSOMAL RNA SMALL SUBUNIT METHYLTRANSFERASE E"/>
    <property type="match status" value="1"/>
</dbReference>
<evidence type="ECO:0000256" key="1">
    <source>
        <dbReference type="ARBA" id="ARBA00004496"/>
    </source>
</evidence>
<dbReference type="EC" id="2.1.1.193" evidence="3 12"/>
<evidence type="ECO:0000256" key="12">
    <source>
        <dbReference type="PIRNR" id="PIRNR015601"/>
    </source>
</evidence>
<evidence type="ECO:0000256" key="11">
    <source>
        <dbReference type="ARBA" id="ARBA00047944"/>
    </source>
</evidence>
<feature type="domain" description="Ribosomal RNA small subunit methyltransferase E methyltransferase" evidence="13">
    <location>
        <begin position="80"/>
        <end position="244"/>
    </location>
</feature>
<dbReference type="InterPro" id="IPR046886">
    <property type="entry name" value="RsmE_MTase_dom"/>
</dbReference>
<organism evidence="14 15">
    <name type="scientific">Arthrobacter russicus</name>
    <dbReference type="NCBI Taxonomy" id="172040"/>
    <lineage>
        <taxon>Bacteria</taxon>
        <taxon>Bacillati</taxon>
        <taxon>Actinomycetota</taxon>
        <taxon>Actinomycetes</taxon>
        <taxon>Micrococcales</taxon>
        <taxon>Micrococcaceae</taxon>
        <taxon>Arthrobacter</taxon>
    </lineage>
</organism>
<evidence type="ECO:0000256" key="8">
    <source>
        <dbReference type="ARBA" id="ARBA00022679"/>
    </source>
</evidence>
<evidence type="ECO:0000256" key="6">
    <source>
        <dbReference type="ARBA" id="ARBA00022552"/>
    </source>
</evidence>
<evidence type="ECO:0000256" key="10">
    <source>
        <dbReference type="ARBA" id="ARBA00025699"/>
    </source>
</evidence>
<comment type="function">
    <text evidence="10 12">Specifically methylates the N3 position of the uracil ring of uridine 1498 (m3U1498) in 16S rRNA. Acts on the fully assembled 30S ribosomal subunit.</text>
</comment>
<proteinExistence type="inferred from homology"/>
<keyword evidence="6 12" id="KW-0698">rRNA processing</keyword>
<evidence type="ECO:0000256" key="4">
    <source>
        <dbReference type="ARBA" id="ARBA00013673"/>
    </source>
</evidence>
<name>A0ABU1J6G4_9MICC</name>
<dbReference type="Proteomes" id="UP001185069">
    <property type="component" value="Unassembled WGS sequence"/>
</dbReference>
<evidence type="ECO:0000256" key="2">
    <source>
        <dbReference type="ARBA" id="ARBA00005528"/>
    </source>
</evidence>
<dbReference type="SUPFAM" id="SSF88697">
    <property type="entry name" value="PUA domain-like"/>
    <property type="match status" value="1"/>
</dbReference>
<dbReference type="InterPro" id="IPR015947">
    <property type="entry name" value="PUA-like_sf"/>
</dbReference>
<reference evidence="14 15" key="1">
    <citation type="submission" date="2023-07" db="EMBL/GenBank/DDBJ databases">
        <title>Sequencing the genomes of 1000 actinobacteria strains.</title>
        <authorList>
            <person name="Klenk H.-P."/>
        </authorList>
    </citation>
    <scope>NUCLEOTIDE SEQUENCE [LARGE SCALE GENOMIC DNA]</scope>
    <source>
        <strain evidence="14 15">DSM 14555</strain>
    </source>
</reference>
<evidence type="ECO:0000259" key="13">
    <source>
        <dbReference type="Pfam" id="PF04452"/>
    </source>
</evidence>
<comment type="subcellular location">
    <subcellularLocation>
        <location evidence="1 12">Cytoplasm</location>
    </subcellularLocation>
</comment>
<dbReference type="InterPro" id="IPR029026">
    <property type="entry name" value="tRNA_m1G_MTases_N"/>
</dbReference>
<comment type="caution">
    <text evidence="14">The sequence shown here is derived from an EMBL/GenBank/DDBJ whole genome shotgun (WGS) entry which is preliminary data.</text>
</comment>
<dbReference type="InterPro" id="IPR029028">
    <property type="entry name" value="Alpha/beta_knot_MTases"/>
</dbReference>
<dbReference type="Gene3D" id="2.40.240.20">
    <property type="entry name" value="Hypothetical PUA domain-like, domain 1"/>
    <property type="match status" value="1"/>
</dbReference>
<dbReference type="EMBL" id="JAVDQF010000001">
    <property type="protein sequence ID" value="MDR6267943.1"/>
    <property type="molecule type" value="Genomic_DNA"/>
</dbReference>
<gene>
    <name evidence="14" type="ORF">JOE69_000181</name>
</gene>
<dbReference type="Gene3D" id="3.40.1280.10">
    <property type="match status" value="1"/>
</dbReference>
<dbReference type="NCBIfam" id="TIGR00046">
    <property type="entry name" value="RsmE family RNA methyltransferase"/>
    <property type="match status" value="1"/>
</dbReference>
<keyword evidence="7 12" id="KW-0489">Methyltransferase</keyword>
<evidence type="ECO:0000256" key="3">
    <source>
        <dbReference type="ARBA" id="ARBA00012328"/>
    </source>
</evidence>
<dbReference type="InterPro" id="IPR006700">
    <property type="entry name" value="RsmE"/>
</dbReference>
<dbReference type="GO" id="GO:0032259">
    <property type="term" value="P:methylation"/>
    <property type="evidence" value="ECO:0007669"/>
    <property type="project" value="UniProtKB-KW"/>
</dbReference>
<evidence type="ECO:0000313" key="15">
    <source>
        <dbReference type="Proteomes" id="UP001185069"/>
    </source>
</evidence>
<dbReference type="RefSeq" id="WP_309795276.1">
    <property type="nucleotide sequence ID" value="NZ_BAAAHY010000006.1"/>
</dbReference>
<dbReference type="PANTHER" id="PTHR30027:SF3">
    <property type="entry name" value="16S RRNA (URACIL(1498)-N(3))-METHYLTRANSFERASE"/>
    <property type="match status" value="1"/>
</dbReference>
<comment type="similarity">
    <text evidence="2 12">Belongs to the RNA methyltransferase RsmE family.</text>
</comment>
<keyword evidence="5 12" id="KW-0963">Cytoplasm</keyword>
<comment type="catalytic activity">
    <reaction evidence="11 12">
        <text>uridine(1498) in 16S rRNA + S-adenosyl-L-methionine = N(3)-methyluridine(1498) in 16S rRNA + S-adenosyl-L-homocysteine + H(+)</text>
        <dbReference type="Rhea" id="RHEA:42920"/>
        <dbReference type="Rhea" id="RHEA-COMP:10283"/>
        <dbReference type="Rhea" id="RHEA-COMP:10284"/>
        <dbReference type="ChEBI" id="CHEBI:15378"/>
        <dbReference type="ChEBI" id="CHEBI:57856"/>
        <dbReference type="ChEBI" id="CHEBI:59789"/>
        <dbReference type="ChEBI" id="CHEBI:65315"/>
        <dbReference type="ChEBI" id="CHEBI:74502"/>
        <dbReference type="EC" id="2.1.1.193"/>
    </reaction>
</comment>
<evidence type="ECO:0000256" key="5">
    <source>
        <dbReference type="ARBA" id="ARBA00022490"/>
    </source>
</evidence>
<keyword evidence="15" id="KW-1185">Reference proteome</keyword>
<dbReference type="SUPFAM" id="SSF75217">
    <property type="entry name" value="alpha/beta knot"/>
    <property type="match status" value="1"/>
</dbReference>
<protein>
    <recommendedName>
        <fullName evidence="4 12">Ribosomal RNA small subunit methyltransferase E</fullName>
        <ecNumber evidence="3 12">2.1.1.193</ecNumber>
    </recommendedName>
</protein>
<evidence type="ECO:0000256" key="7">
    <source>
        <dbReference type="ARBA" id="ARBA00022603"/>
    </source>
</evidence>
<dbReference type="PIRSF" id="PIRSF015601">
    <property type="entry name" value="MTase_slr0722"/>
    <property type="match status" value="1"/>
</dbReference>